<dbReference type="Proteomes" id="UP001069802">
    <property type="component" value="Unassembled WGS sequence"/>
</dbReference>
<dbReference type="PANTHER" id="PTHR39322">
    <property type="entry name" value="ACYL-HOMOSERINE-LACTONE SYNTHASE"/>
    <property type="match status" value="1"/>
</dbReference>
<keyword evidence="3 6" id="KW-0949">S-adenosyl-L-methionine</keyword>
<dbReference type="RefSeq" id="WP_269423848.1">
    <property type="nucleotide sequence ID" value="NZ_JAPWGY010000004.1"/>
</dbReference>
<protein>
    <recommendedName>
        <fullName evidence="6">Acyl-homoserine-lactone synthase</fullName>
        <ecNumber evidence="6">2.3.1.184</ecNumber>
    </recommendedName>
    <alternativeName>
        <fullName evidence="6">Autoinducer synthesis protein</fullName>
    </alternativeName>
</protein>
<evidence type="ECO:0000256" key="6">
    <source>
        <dbReference type="RuleBase" id="RU361135"/>
    </source>
</evidence>
<accession>A0ABT4LL59</accession>
<comment type="catalytic activity">
    <reaction evidence="6">
        <text>a fatty acyl-[ACP] + S-adenosyl-L-methionine = an N-acyl-L-homoserine lactone + S-methyl-5'-thioadenosine + holo-[ACP] + H(+)</text>
        <dbReference type="Rhea" id="RHEA:10096"/>
        <dbReference type="Rhea" id="RHEA-COMP:9685"/>
        <dbReference type="Rhea" id="RHEA-COMP:14125"/>
        <dbReference type="ChEBI" id="CHEBI:15378"/>
        <dbReference type="ChEBI" id="CHEBI:17509"/>
        <dbReference type="ChEBI" id="CHEBI:55474"/>
        <dbReference type="ChEBI" id="CHEBI:59789"/>
        <dbReference type="ChEBI" id="CHEBI:64479"/>
        <dbReference type="ChEBI" id="CHEBI:138651"/>
        <dbReference type="EC" id="2.3.1.184"/>
    </reaction>
</comment>
<keyword evidence="1 5" id="KW-0673">Quorum sensing</keyword>
<evidence type="ECO:0000256" key="1">
    <source>
        <dbReference type="ARBA" id="ARBA00022654"/>
    </source>
</evidence>
<keyword evidence="4 5" id="KW-0071">Autoinducer synthesis</keyword>
<evidence type="ECO:0000313" key="7">
    <source>
        <dbReference type="EMBL" id="MCZ4281685.1"/>
    </source>
</evidence>
<sequence length="193" mass="22088">MISHILNWQNIHLNGDLWLQHHRIRYQSFVGRQNWDVPHHDGLEWDQYDNPRASYILISQQGRCLACCRLISSVHPYMIEEVFPDFLPYAPPKKPKVWEASRIAVDNSLAADIRNRALCQLIIAIQQFGLENGIEKYLGLMPVAIFNRVLVRNGVCLKIHQGKAGLIDGKKTATADILVDPRTVDYLQSHLVA</sequence>
<dbReference type="Pfam" id="PF00765">
    <property type="entry name" value="Autoind_synth"/>
    <property type="match status" value="1"/>
</dbReference>
<name>A0ABT4LL59_9PROT</name>
<reference evidence="7" key="1">
    <citation type="submission" date="2022-12" db="EMBL/GenBank/DDBJ databases">
        <title>Bacterial isolates from different developmental stages of Nematostella vectensis.</title>
        <authorList>
            <person name="Fraune S."/>
        </authorList>
    </citation>
    <scope>NUCLEOTIDE SEQUENCE</scope>
    <source>
        <strain evidence="7">G21630-S1</strain>
    </source>
</reference>
<keyword evidence="8" id="KW-1185">Reference proteome</keyword>
<dbReference type="SUPFAM" id="SSF55729">
    <property type="entry name" value="Acyl-CoA N-acyltransferases (Nat)"/>
    <property type="match status" value="1"/>
</dbReference>
<organism evidence="7 8">
    <name type="scientific">Kiloniella laminariae</name>
    <dbReference type="NCBI Taxonomy" id="454162"/>
    <lineage>
        <taxon>Bacteria</taxon>
        <taxon>Pseudomonadati</taxon>
        <taxon>Pseudomonadota</taxon>
        <taxon>Alphaproteobacteria</taxon>
        <taxon>Rhodospirillales</taxon>
        <taxon>Kiloniellaceae</taxon>
        <taxon>Kiloniella</taxon>
    </lineage>
</organism>
<dbReference type="Gene3D" id="3.40.630.30">
    <property type="match status" value="1"/>
</dbReference>
<dbReference type="PRINTS" id="PR01549">
    <property type="entry name" value="AUTOINDCRSYN"/>
</dbReference>
<comment type="caution">
    <text evidence="7">The sequence shown here is derived from an EMBL/GenBank/DDBJ whole genome shotgun (WGS) entry which is preliminary data.</text>
</comment>
<dbReference type="EC" id="2.3.1.184" evidence="6"/>
<dbReference type="PROSITE" id="PS51187">
    <property type="entry name" value="AUTOINDUCER_SYNTH_2"/>
    <property type="match status" value="1"/>
</dbReference>
<comment type="similarity">
    <text evidence="5 6">Belongs to the autoinducer synthase family.</text>
</comment>
<dbReference type="InterPro" id="IPR016181">
    <property type="entry name" value="Acyl_CoA_acyltransferase"/>
</dbReference>
<evidence type="ECO:0000256" key="2">
    <source>
        <dbReference type="ARBA" id="ARBA00022679"/>
    </source>
</evidence>
<evidence type="ECO:0000313" key="8">
    <source>
        <dbReference type="Proteomes" id="UP001069802"/>
    </source>
</evidence>
<dbReference type="InterPro" id="IPR001690">
    <property type="entry name" value="Autoind_synthase"/>
</dbReference>
<keyword evidence="2 6" id="KW-0808">Transferase</keyword>
<proteinExistence type="inferred from homology"/>
<dbReference type="PANTHER" id="PTHR39322:SF1">
    <property type="entry name" value="ISOVALERYL-HOMOSERINE LACTONE SYNTHASE"/>
    <property type="match status" value="1"/>
</dbReference>
<evidence type="ECO:0000256" key="3">
    <source>
        <dbReference type="ARBA" id="ARBA00022691"/>
    </source>
</evidence>
<gene>
    <name evidence="7" type="ORF">O4H49_12920</name>
</gene>
<dbReference type="EMBL" id="JAPWGY010000004">
    <property type="protein sequence ID" value="MCZ4281685.1"/>
    <property type="molecule type" value="Genomic_DNA"/>
</dbReference>
<evidence type="ECO:0000256" key="5">
    <source>
        <dbReference type="PROSITE-ProRule" id="PRU00533"/>
    </source>
</evidence>
<evidence type="ECO:0000256" key="4">
    <source>
        <dbReference type="ARBA" id="ARBA00022929"/>
    </source>
</evidence>